<sequence length="38" mass="4550">MLTHEKKVVDLFPHAQFLKQKAIGLVCPKTHRQWLFLF</sequence>
<name>A0A5Q2MWM3_9FIRM</name>
<dbReference type="EMBL" id="CP045875">
    <property type="protein sequence ID" value="QGG46838.1"/>
    <property type="molecule type" value="Genomic_DNA"/>
</dbReference>
<keyword evidence="2" id="KW-1185">Reference proteome</keyword>
<reference evidence="2" key="1">
    <citation type="submission" date="2019-11" db="EMBL/GenBank/DDBJ databases">
        <title>Genome sequence of Heliorestis convoluta strain HH, an alkaliphilic and minimalistic phototrophic bacterium from a soda lake in Egypt.</title>
        <authorList>
            <person name="Dewey E.D."/>
            <person name="Stokes L.M."/>
            <person name="Burchell B.M."/>
            <person name="Shaffer K.N."/>
            <person name="Huntington A.M."/>
            <person name="Baker J.M."/>
            <person name="Nadendla S."/>
            <person name="Giglio M.G."/>
            <person name="Touchman J.W."/>
            <person name="Blankenship R.E."/>
            <person name="Madigan M.T."/>
            <person name="Sattley W.M."/>
        </authorList>
    </citation>
    <scope>NUCLEOTIDE SEQUENCE [LARGE SCALE GENOMIC DNA]</scope>
    <source>
        <strain evidence="2">HH</strain>
    </source>
</reference>
<dbReference type="KEGG" id="hcv:FTV88_0660"/>
<protein>
    <submittedName>
        <fullName evidence="1">Uncharacterized protein</fullName>
    </submittedName>
</protein>
<dbReference type="AlphaFoldDB" id="A0A5Q2MWM3"/>
<organism evidence="1 2">
    <name type="scientific">Heliorestis convoluta</name>
    <dbReference type="NCBI Taxonomy" id="356322"/>
    <lineage>
        <taxon>Bacteria</taxon>
        <taxon>Bacillati</taxon>
        <taxon>Bacillota</taxon>
        <taxon>Clostridia</taxon>
        <taxon>Eubacteriales</taxon>
        <taxon>Heliobacteriaceae</taxon>
        <taxon>Heliorestis</taxon>
    </lineage>
</organism>
<accession>A0A5Q2MWM3</accession>
<dbReference type="Proteomes" id="UP000366051">
    <property type="component" value="Chromosome"/>
</dbReference>
<evidence type="ECO:0000313" key="1">
    <source>
        <dbReference type="EMBL" id="QGG46838.1"/>
    </source>
</evidence>
<evidence type="ECO:0000313" key="2">
    <source>
        <dbReference type="Proteomes" id="UP000366051"/>
    </source>
</evidence>
<proteinExistence type="predicted"/>
<gene>
    <name evidence="1" type="ORF">FTV88_0660</name>
</gene>